<sequence length="119" mass="13552">MAFVDCDLTSSVEGTVNAILKVCRKISVLYDLGSEMGNVAFLMDRGECILLIIQKSLWLENSCICSIWKDAIDLLLDYPFLQIFDFDLEGQEFQLPLSPVNAKDKGEKRLELNVWDDEK</sequence>
<organism evidence="1 2">
    <name type="scientific">Olea europaea subsp. europaea</name>
    <dbReference type="NCBI Taxonomy" id="158383"/>
    <lineage>
        <taxon>Eukaryota</taxon>
        <taxon>Viridiplantae</taxon>
        <taxon>Streptophyta</taxon>
        <taxon>Embryophyta</taxon>
        <taxon>Tracheophyta</taxon>
        <taxon>Spermatophyta</taxon>
        <taxon>Magnoliopsida</taxon>
        <taxon>eudicotyledons</taxon>
        <taxon>Gunneridae</taxon>
        <taxon>Pentapetalae</taxon>
        <taxon>asterids</taxon>
        <taxon>lamiids</taxon>
        <taxon>Lamiales</taxon>
        <taxon>Oleaceae</taxon>
        <taxon>Oleeae</taxon>
        <taxon>Olea</taxon>
    </lineage>
</organism>
<accession>A0A8S0QSQ6</accession>
<comment type="caution">
    <text evidence="1">The sequence shown here is derived from an EMBL/GenBank/DDBJ whole genome shotgun (WGS) entry which is preliminary data.</text>
</comment>
<evidence type="ECO:0000313" key="1">
    <source>
        <dbReference type="EMBL" id="CAA2968604.1"/>
    </source>
</evidence>
<evidence type="ECO:0000313" key="2">
    <source>
        <dbReference type="Proteomes" id="UP000594638"/>
    </source>
</evidence>
<dbReference type="AlphaFoldDB" id="A0A8S0QSQ6"/>
<name>A0A8S0QSQ6_OLEEU</name>
<gene>
    <name evidence="1" type="ORF">OLEA9_A106573</name>
</gene>
<reference evidence="1 2" key="1">
    <citation type="submission" date="2019-12" db="EMBL/GenBank/DDBJ databases">
        <authorList>
            <person name="Alioto T."/>
            <person name="Alioto T."/>
            <person name="Gomez Garrido J."/>
        </authorList>
    </citation>
    <scope>NUCLEOTIDE SEQUENCE [LARGE SCALE GENOMIC DNA]</scope>
</reference>
<keyword evidence="2" id="KW-1185">Reference proteome</keyword>
<dbReference type="EMBL" id="CACTIH010001915">
    <property type="protein sequence ID" value="CAA2968604.1"/>
    <property type="molecule type" value="Genomic_DNA"/>
</dbReference>
<proteinExistence type="predicted"/>
<protein>
    <submittedName>
        <fullName evidence="1">Uncharacterized protein</fullName>
    </submittedName>
</protein>
<dbReference type="Proteomes" id="UP000594638">
    <property type="component" value="Unassembled WGS sequence"/>
</dbReference>
<dbReference type="Gramene" id="OE9A106573T1">
    <property type="protein sequence ID" value="OE9A106573C1"/>
    <property type="gene ID" value="OE9A106573"/>
</dbReference>